<protein>
    <recommendedName>
        <fullName evidence="1">TLDc domain-containing protein</fullName>
    </recommendedName>
</protein>
<gene>
    <name evidence="2" type="ORF">SO694_00093086</name>
</gene>
<dbReference type="PROSITE" id="PS51886">
    <property type="entry name" value="TLDC"/>
    <property type="match status" value="1"/>
</dbReference>
<organism evidence="2 3">
    <name type="scientific">Aureococcus anophagefferens</name>
    <name type="common">Harmful bloom alga</name>
    <dbReference type="NCBI Taxonomy" id="44056"/>
    <lineage>
        <taxon>Eukaryota</taxon>
        <taxon>Sar</taxon>
        <taxon>Stramenopiles</taxon>
        <taxon>Ochrophyta</taxon>
        <taxon>Pelagophyceae</taxon>
        <taxon>Pelagomonadales</taxon>
        <taxon>Pelagomonadaceae</taxon>
        <taxon>Aureococcus</taxon>
    </lineage>
</organism>
<dbReference type="EMBL" id="JBBJCI010000257">
    <property type="protein sequence ID" value="KAK7236788.1"/>
    <property type="molecule type" value="Genomic_DNA"/>
</dbReference>
<evidence type="ECO:0000313" key="2">
    <source>
        <dbReference type="EMBL" id="KAK7236788.1"/>
    </source>
</evidence>
<evidence type="ECO:0000259" key="1">
    <source>
        <dbReference type="PROSITE" id="PS51886"/>
    </source>
</evidence>
<comment type="caution">
    <text evidence="2">The sequence shown here is derived from an EMBL/GenBank/DDBJ whole genome shotgun (WGS) entry which is preliminary data.</text>
</comment>
<reference evidence="2 3" key="1">
    <citation type="submission" date="2024-03" db="EMBL/GenBank/DDBJ databases">
        <title>Aureococcus anophagefferens CCMP1851 and Kratosvirus quantuckense: Draft genome of a second virus-susceptible host strain in the model system.</title>
        <authorList>
            <person name="Chase E."/>
            <person name="Truchon A.R."/>
            <person name="Schepens W."/>
            <person name="Wilhelm S.W."/>
        </authorList>
    </citation>
    <scope>NUCLEOTIDE SEQUENCE [LARGE SCALE GENOMIC DNA]</scope>
    <source>
        <strain evidence="2 3">CCMP1851</strain>
    </source>
</reference>
<accession>A0ABR1FRP3</accession>
<evidence type="ECO:0000313" key="3">
    <source>
        <dbReference type="Proteomes" id="UP001363151"/>
    </source>
</evidence>
<dbReference type="Proteomes" id="UP001363151">
    <property type="component" value="Unassembled WGS sequence"/>
</dbReference>
<name>A0ABR1FRP3_AURAN</name>
<sequence length="240" mass="25926">MPRRGVALTGWLDAFLPAPMTDEEFEEDRRSRWPEQYAAVLDEWAEPLASDGALVARLRPLLARNQLTTRELELAYDAARDGWSAEAFHRGCDGRGACVVYAKTEDGAEVGAYNPKGWASMGNARPSPAAFLFRLRDGGEPLKLRSASHIGCNSISSDAPDRGIDFGVEGLCIPLRASEDRGPGSERRAFSKLGVYYEGEGALWGAGQTTALAELKVFAGVYAPGEEYPYAGAVMDMTSG</sequence>
<feature type="domain" description="TLDc" evidence="1">
    <location>
        <begin position="48"/>
        <end position="199"/>
    </location>
</feature>
<dbReference type="Pfam" id="PF07534">
    <property type="entry name" value="TLD"/>
    <property type="match status" value="1"/>
</dbReference>
<dbReference type="InterPro" id="IPR006571">
    <property type="entry name" value="TLDc_dom"/>
</dbReference>
<keyword evidence="3" id="KW-1185">Reference proteome</keyword>
<proteinExistence type="predicted"/>